<gene>
    <name evidence="2" type="ORF">C7384_10595</name>
</gene>
<name>A0A2U1D987_9LACO</name>
<organism evidence="2 3">
    <name type="scientific">Convivina intestini</name>
    <dbReference type="NCBI Taxonomy" id="1505726"/>
    <lineage>
        <taxon>Bacteria</taxon>
        <taxon>Bacillati</taxon>
        <taxon>Bacillota</taxon>
        <taxon>Bacilli</taxon>
        <taxon>Lactobacillales</taxon>
        <taxon>Lactobacillaceae</taxon>
        <taxon>Convivina</taxon>
    </lineage>
</organism>
<reference evidence="2 3" key="1">
    <citation type="submission" date="2018-04" db="EMBL/GenBank/DDBJ databases">
        <title>Genomic Encyclopedia of Type Strains, Phase IV (KMG-IV): sequencing the most valuable type-strain genomes for metagenomic binning, comparative biology and taxonomic classification.</title>
        <authorList>
            <person name="Goeker M."/>
        </authorList>
    </citation>
    <scope>NUCLEOTIDE SEQUENCE [LARGE SCALE GENOMIC DNA]</scope>
    <source>
        <strain evidence="2 3">DSM 28795</strain>
    </source>
</reference>
<dbReference type="OrthoDB" id="7205479at2"/>
<keyword evidence="1" id="KW-1133">Transmembrane helix</keyword>
<protein>
    <submittedName>
        <fullName evidence="2">Putative membrane protein</fullName>
    </submittedName>
</protein>
<dbReference type="EMBL" id="QEKT01000005">
    <property type="protein sequence ID" value="PVY84217.1"/>
    <property type="molecule type" value="Genomic_DNA"/>
</dbReference>
<dbReference type="RefSeq" id="WP_089938674.1">
    <property type="nucleotide sequence ID" value="NZ_CAKOEW010000012.1"/>
</dbReference>
<dbReference type="InterPro" id="IPR007165">
    <property type="entry name" value="Phage_holin_4_2"/>
</dbReference>
<dbReference type="AlphaFoldDB" id="A0A2U1D987"/>
<keyword evidence="1" id="KW-0812">Transmembrane</keyword>
<accession>A0A2U1D987</accession>
<evidence type="ECO:0000313" key="2">
    <source>
        <dbReference type="EMBL" id="PVY84217.1"/>
    </source>
</evidence>
<feature type="transmembrane region" description="Helical" evidence="1">
    <location>
        <begin position="86"/>
        <end position="107"/>
    </location>
</feature>
<proteinExistence type="predicted"/>
<dbReference type="Proteomes" id="UP000245433">
    <property type="component" value="Unassembled WGS sequence"/>
</dbReference>
<dbReference type="Pfam" id="PF04020">
    <property type="entry name" value="Phage_holin_4_2"/>
    <property type="match status" value="1"/>
</dbReference>
<keyword evidence="1" id="KW-0472">Membrane</keyword>
<dbReference type="PANTHER" id="PTHR37309:SF1">
    <property type="entry name" value="SLR0284 PROTEIN"/>
    <property type="match status" value="1"/>
</dbReference>
<feature type="transmembrane region" description="Helical" evidence="1">
    <location>
        <begin position="7"/>
        <end position="25"/>
    </location>
</feature>
<feature type="transmembrane region" description="Helical" evidence="1">
    <location>
        <begin position="31"/>
        <end position="47"/>
    </location>
</feature>
<sequence length="118" mass="13088">MRFITNVMINMAVFLVCSMLFPAGFQLADMLTALVAAILLATLNIILKPILFILSLPILVVTLGLFTIVINTILLEITAHLLNGFAFTNFGWAMLVAIILAGVNFIFNDRSKLKIERY</sequence>
<evidence type="ECO:0000313" key="3">
    <source>
        <dbReference type="Proteomes" id="UP000245433"/>
    </source>
</evidence>
<keyword evidence="3" id="KW-1185">Reference proteome</keyword>
<comment type="caution">
    <text evidence="2">The sequence shown here is derived from an EMBL/GenBank/DDBJ whole genome shotgun (WGS) entry which is preliminary data.</text>
</comment>
<dbReference type="PANTHER" id="PTHR37309">
    <property type="entry name" value="SLR0284 PROTEIN"/>
    <property type="match status" value="1"/>
</dbReference>
<evidence type="ECO:0000256" key="1">
    <source>
        <dbReference type="SAM" id="Phobius"/>
    </source>
</evidence>
<feature type="transmembrane region" description="Helical" evidence="1">
    <location>
        <begin position="54"/>
        <end position="74"/>
    </location>
</feature>